<evidence type="ECO:0000313" key="3">
    <source>
        <dbReference type="EMBL" id="MCA9728723.1"/>
    </source>
</evidence>
<evidence type="ECO:0000313" key="4">
    <source>
        <dbReference type="Proteomes" id="UP000697710"/>
    </source>
</evidence>
<reference evidence="3" key="2">
    <citation type="journal article" date="2021" name="Microbiome">
        <title>Successional dynamics and alternative stable states in a saline activated sludge microbial community over 9 years.</title>
        <authorList>
            <person name="Wang Y."/>
            <person name="Ye J."/>
            <person name="Ju F."/>
            <person name="Liu L."/>
            <person name="Boyd J.A."/>
            <person name="Deng Y."/>
            <person name="Parks D.H."/>
            <person name="Jiang X."/>
            <person name="Yin X."/>
            <person name="Woodcroft B.J."/>
            <person name="Tyson G.W."/>
            <person name="Hugenholtz P."/>
            <person name="Polz M.F."/>
            <person name="Zhang T."/>
        </authorList>
    </citation>
    <scope>NUCLEOTIDE SEQUENCE</scope>
    <source>
        <strain evidence="3">HKST-UBA01</strain>
    </source>
</reference>
<evidence type="ECO:0000256" key="1">
    <source>
        <dbReference type="SAM" id="MobiDB-lite"/>
    </source>
</evidence>
<gene>
    <name evidence="3" type="ORF">KC729_13620</name>
</gene>
<evidence type="ECO:0000259" key="2">
    <source>
        <dbReference type="Pfam" id="PF07244"/>
    </source>
</evidence>
<proteinExistence type="predicted"/>
<dbReference type="InterPro" id="IPR010827">
    <property type="entry name" value="BamA/TamA_POTRA"/>
</dbReference>
<accession>A0A956M0G7</accession>
<dbReference type="GO" id="GO:0019867">
    <property type="term" value="C:outer membrane"/>
    <property type="evidence" value="ECO:0007669"/>
    <property type="project" value="InterPro"/>
</dbReference>
<dbReference type="Pfam" id="PF07244">
    <property type="entry name" value="POTRA"/>
    <property type="match status" value="1"/>
</dbReference>
<organism evidence="3 4">
    <name type="scientific">Eiseniibacteriota bacterium</name>
    <dbReference type="NCBI Taxonomy" id="2212470"/>
    <lineage>
        <taxon>Bacteria</taxon>
        <taxon>Candidatus Eiseniibacteriota</taxon>
    </lineage>
</organism>
<protein>
    <recommendedName>
        <fullName evidence="2">POTRA domain-containing protein</fullName>
    </recommendedName>
</protein>
<reference evidence="3" key="1">
    <citation type="submission" date="2020-04" db="EMBL/GenBank/DDBJ databases">
        <authorList>
            <person name="Zhang T."/>
        </authorList>
    </citation>
    <scope>NUCLEOTIDE SEQUENCE</scope>
    <source>
        <strain evidence="3">HKST-UBA01</strain>
    </source>
</reference>
<comment type="caution">
    <text evidence="3">The sequence shown here is derived from an EMBL/GenBank/DDBJ whole genome shotgun (WGS) entry which is preliminary data.</text>
</comment>
<feature type="domain" description="POTRA" evidence="2">
    <location>
        <begin position="124"/>
        <end position="196"/>
    </location>
</feature>
<dbReference type="EMBL" id="JAGQHR010000459">
    <property type="protein sequence ID" value="MCA9728723.1"/>
    <property type="molecule type" value="Genomic_DNA"/>
</dbReference>
<dbReference type="Proteomes" id="UP000697710">
    <property type="component" value="Unassembled WGS sequence"/>
</dbReference>
<dbReference type="Gene3D" id="3.10.20.310">
    <property type="entry name" value="membrane protein fhac"/>
    <property type="match status" value="2"/>
</dbReference>
<dbReference type="AlphaFoldDB" id="A0A956M0G7"/>
<name>A0A956M0G7_UNCEI</name>
<feature type="region of interest" description="Disordered" evidence="1">
    <location>
        <begin position="1"/>
        <end position="20"/>
    </location>
</feature>
<feature type="non-terminal residue" evidence="3">
    <location>
        <position position="434"/>
    </location>
</feature>
<dbReference type="Gene3D" id="2.40.160.50">
    <property type="entry name" value="membrane protein fhac: a member of the omp85/tpsb transporter family"/>
    <property type="match status" value="1"/>
</dbReference>
<sequence>MTDSSGAAGPFSAPPEQAQSTEELAQLVDPFKGFRVDELTLSGVPEGLNGDEIRSGLVLAGTQGIFSREKPQLYASVLREDIDRVRLFLARQGYPRSQVVVRVDKHGDREARVRLRVSAGEPVRIVGIEIEGIDASQTAELRDRIPLERGRRVIDAEVRGASEDIRGWLEEQGHARAQVETYLLPRSTNEVAVRFAATPGPVYFVDQVRIVGTHEDLEPLARKTAGIEPGSRYSPKAIAQAHDQLRLLDLFRQIRIRPVFPDSSAQVDTTASARRTLDLEIEVSNISPRTLETGVGYWTDDFIRAHLAWKHRNLFGGGRGFRARGFYSLHSQDVTGGIWWPALIWPRTRGEIQNSLVRDSEESYRTYTERVDFSLLYRPTLKTNYRGGVRLSAVKLEKLTDDPEAFDESGGYATVFFGEALLDGADDRLNPSSG</sequence>